<feature type="transmembrane region" description="Helical" evidence="1">
    <location>
        <begin position="236"/>
        <end position="257"/>
    </location>
</feature>
<evidence type="ECO:0000256" key="1">
    <source>
        <dbReference type="SAM" id="Phobius"/>
    </source>
</evidence>
<accession>A0A6S6I7D1</accession>
<feature type="transmembrane region" description="Helical" evidence="1">
    <location>
        <begin position="95"/>
        <end position="111"/>
    </location>
</feature>
<sequence>MELMSNSFYKLEEIRKNLIEKGYDSYLKNLFIFLKTFEVMGNVNADPSFFKVLKMINILILLFALFLTNFTTKALIISTIILALMFVSYRNSKDGALVWTFLIITACASLKKESFFRSFLLGTLTKNSMTFILSFFGIYTPFIERKPGTEIMRYSFGFAHANTLHLLFFISVVTFLLIIKKDQKISKLINIMTINFCLYHFTKSRTAMLMVTVLLIGTLIYDLFSYTINRDRICKYMFWVLFSMLVISIGLVILASINYTQLKDISFISSLNRSLSGRLEQAHWYFNNYGMSMFGKYIPEIMESPRPGVFVLDIGYMRTLIQFGVVPFTIFLILQIKVIHTLYIEHRYYECFVILCSGFYWLIEHYYYYILFNPLLIYFGDQIFYSKNLSQRSIKVLNNQ</sequence>
<organism evidence="2">
    <name type="scientific">Erysipelothrix rhusiopathiae</name>
    <dbReference type="NCBI Taxonomy" id="1648"/>
    <lineage>
        <taxon>Bacteria</taxon>
        <taxon>Bacillati</taxon>
        <taxon>Bacillota</taxon>
        <taxon>Erysipelotrichia</taxon>
        <taxon>Erysipelotrichales</taxon>
        <taxon>Erysipelotrichaceae</taxon>
        <taxon>Erysipelothrix</taxon>
    </lineage>
</organism>
<keyword evidence="1" id="KW-1133">Transmembrane helix</keyword>
<evidence type="ECO:0000313" key="2">
    <source>
        <dbReference type="EMBL" id="BCB22709.1"/>
    </source>
</evidence>
<keyword evidence="1" id="KW-0812">Transmembrane</keyword>
<name>A0A6S6I7D1_ERYRH</name>
<dbReference type="AlphaFoldDB" id="A0A6S6I7D1"/>
<feature type="transmembrane region" description="Helical" evidence="1">
    <location>
        <begin position="58"/>
        <end position="89"/>
    </location>
</feature>
<feature type="transmembrane region" description="Helical" evidence="1">
    <location>
        <begin position="346"/>
        <end position="363"/>
    </location>
</feature>
<feature type="transmembrane region" description="Helical" evidence="1">
    <location>
        <begin position="118"/>
        <end position="139"/>
    </location>
</feature>
<evidence type="ECO:0008006" key="3">
    <source>
        <dbReference type="Google" id="ProtNLM"/>
    </source>
</evidence>
<dbReference type="EMBL" id="LC528606">
    <property type="protein sequence ID" value="BCB22709.1"/>
    <property type="molecule type" value="Genomic_DNA"/>
</dbReference>
<protein>
    <recommendedName>
        <fullName evidence="3">O-antigen ligase domain-containing protein</fullName>
    </recommendedName>
</protein>
<keyword evidence="1" id="KW-0472">Membrane</keyword>
<feature type="transmembrane region" description="Helical" evidence="1">
    <location>
        <begin position="185"/>
        <end position="201"/>
    </location>
</feature>
<feature type="transmembrane region" description="Helical" evidence="1">
    <location>
        <begin position="314"/>
        <end position="334"/>
    </location>
</feature>
<feature type="transmembrane region" description="Helical" evidence="1">
    <location>
        <begin position="207"/>
        <end position="224"/>
    </location>
</feature>
<proteinExistence type="predicted"/>
<feature type="transmembrane region" description="Helical" evidence="1">
    <location>
        <begin position="159"/>
        <end position="178"/>
    </location>
</feature>
<reference evidence="2" key="1">
    <citation type="submission" date="2020-02" db="EMBL/GenBank/DDBJ databases">
        <title>Development of a multiplex PCR-based assay for rapid serotyping of Erysipelothrix species.</title>
        <authorList>
            <person name="Shimoji Y."/>
            <person name="Shiraiwa K."/>
            <person name="Tominaga H."/>
            <person name="Nishikawa S."/>
            <person name="Eguchi M."/>
            <person name="Hikono H."/>
            <person name="Ogawa Y."/>
        </authorList>
    </citation>
    <scope>NUCLEOTIDE SEQUENCE</scope>
    <source>
        <strain evidence="2">545</strain>
    </source>
</reference>